<dbReference type="SUPFAM" id="SSF52833">
    <property type="entry name" value="Thioredoxin-like"/>
    <property type="match status" value="1"/>
</dbReference>
<dbReference type="InterPro" id="IPR036249">
    <property type="entry name" value="Thioredoxin-like_sf"/>
</dbReference>
<dbReference type="Gene3D" id="3.40.30.10">
    <property type="entry name" value="Glutaredoxin"/>
    <property type="match status" value="1"/>
</dbReference>
<proteinExistence type="predicted"/>
<sequence length="129" mass="15290">MNRMKIYTNQTCPYCKAIKEELKKEDIKFINMDTTEYEVEWQIVVNLTGIPTVPTIEYNDEYFVPGRDFGNSQQLVSMLRSHTDSPHEQSKRTFERVKTLNYNMGQAFQRMDQLLRQIETKLNIEENDG</sequence>
<dbReference type="InterPro" id="IPR002109">
    <property type="entry name" value="Glutaredoxin"/>
</dbReference>
<organism evidence="2">
    <name type="scientific">Virus NIOZ-UU157</name>
    <dbReference type="NCBI Taxonomy" id="2763269"/>
    <lineage>
        <taxon>Viruses</taxon>
    </lineage>
</organism>
<reference evidence="2" key="1">
    <citation type="submission" date="2020-08" db="EMBL/GenBank/DDBJ databases">
        <title>Bridging the membrane lipid divide: bacteria of the FCB group superphylum have the potential to synthesize archaeal ether lipids.</title>
        <authorList>
            <person name="Villanueva L."/>
            <person name="von Meijenfeldt F.A.B."/>
            <person name="Westbye A.B."/>
            <person name="Yadav S."/>
            <person name="Hopmans E.C."/>
            <person name="Dutilh B.E."/>
            <person name="Sinninghe Damste J.S."/>
        </authorList>
    </citation>
    <scope>NUCLEOTIDE SEQUENCE</scope>
    <source>
        <strain evidence="2">NIOZ-UU157</strain>
    </source>
</reference>
<dbReference type="EMBL" id="MW030531">
    <property type="protein sequence ID" value="QPI16124.1"/>
    <property type="molecule type" value="Genomic_DNA"/>
</dbReference>
<evidence type="ECO:0000259" key="1">
    <source>
        <dbReference type="Pfam" id="PF00462"/>
    </source>
</evidence>
<feature type="domain" description="Glutaredoxin" evidence="1">
    <location>
        <begin position="5"/>
        <end position="62"/>
    </location>
</feature>
<protein>
    <recommendedName>
        <fullName evidence="1">Glutaredoxin domain-containing protein</fullName>
    </recommendedName>
</protein>
<dbReference type="Pfam" id="PF00462">
    <property type="entry name" value="Glutaredoxin"/>
    <property type="match status" value="1"/>
</dbReference>
<gene>
    <name evidence="2" type="ORF">NIOZUU157_00002</name>
</gene>
<accession>A0A7S9XDM2</accession>
<evidence type="ECO:0000313" key="2">
    <source>
        <dbReference type="EMBL" id="QPI16124.1"/>
    </source>
</evidence>
<dbReference type="PROSITE" id="PS51354">
    <property type="entry name" value="GLUTAREDOXIN_2"/>
    <property type="match status" value="1"/>
</dbReference>
<name>A0A7S9XDM2_9VIRU</name>